<reference evidence="1" key="1">
    <citation type="submission" date="2018-11" db="EMBL/GenBank/DDBJ databases">
        <authorList>
            <person name="Alioto T."/>
            <person name="Alioto T."/>
        </authorList>
    </citation>
    <scope>NUCLEOTIDE SEQUENCE</scope>
</reference>
<evidence type="ECO:0000313" key="1">
    <source>
        <dbReference type="EMBL" id="VDI54970.1"/>
    </source>
</evidence>
<sequence length="69" mass="7638">MCKTTEKSTFGSQRQISNIVFSIRDILNRNDKEIIVSTSAKRCMVNKITGASSASEIDLLRNGFQPGTE</sequence>
<dbReference type="Proteomes" id="UP000596742">
    <property type="component" value="Unassembled WGS sequence"/>
</dbReference>
<accession>A0A8B6FUK3</accession>
<organism evidence="1 2">
    <name type="scientific">Mytilus galloprovincialis</name>
    <name type="common">Mediterranean mussel</name>
    <dbReference type="NCBI Taxonomy" id="29158"/>
    <lineage>
        <taxon>Eukaryota</taxon>
        <taxon>Metazoa</taxon>
        <taxon>Spiralia</taxon>
        <taxon>Lophotrochozoa</taxon>
        <taxon>Mollusca</taxon>
        <taxon>Bivalvia</taxon>
        <taxon>Autobranchia</taxon>
        <taxon>Pteriomorphia</taxon>
        <taxon>Mytilida</taxon>
        <taxon>Mytiloidea</taxon>
        <taxon>Mytilidae</taxon>
        <taxon>Mytilinae</taxon>
        <taxon>Mytilus</taxon>
    </lineage>
</organism>
<dbReference type="EMBL" id="UYJE01007461">
    <property type="protein sequence ID" value="VDI54970.1"/>
    <property type="molecule type" value="Genomic_DNA"/>
</dbReference>
<dbReference type="AlphaFoldDB" id="A0A8B6FUK3"/>
<protein>
    <submittedName>
        <fullName evidence="1">Uncharacterized protein</fullName>
    </submittedName>
</protein>
<comment type="caution">
    <text evidence="1">The sequence shown here is derived from an EMBL/GenBank/DDBJ whole genome shotgun (WGS) entry which is preliminary data.</text>
</comment>
<name>A0A8B6FUK3_MYTGA</name>
<proteinExistence type="predicted"/>
<keyword evidence="2" id="KW-1185">Reference proteome</keyword>
<evidence type="ECO:0000313" key="2">
    <source>
        <dbReference type="Proteomes" id="UP000596742"/>
    </source>
</evidence>
<gene>
    <name evidence="1" type="ORF">MGAL_10B088536</name>
</gene>